<dbReference type="InterPro" id="IPR006261">
    <property type="entry name" value="dGTPase"/>
</dbReference>
<evidence type="ECO:0000313" key="5">
    <source>
        <dbReference type="Proteomes" id="UP000632222"/>
    </source>
</evidence>
<dbReference type="InterPro" id="IPR026875">
    <property type="entry name" value="PHydrolase_assoc_dom"/>
</dbReference>
<name>A0ABQ2D0E2_9DEIO</name>
<dbReference type="Proteomes" id="UP000632222">
    <property type="component" value="Unassembled WGS sequence"/>
</dbReference>
<dbReference type="RefSeq" id="WP_189003087.1">
    <property type="nucleotide sequence ID" value="NZ_BMOD01000008.1"/>
</dbReference>
<sequence>MLLSRLQLMQQEQQALLPYATLNLHTRGRLHPEPESEHRLPFQKDRDRILHTTAFRRLEYKTQVFVNHEGDYYRTRLTHTLEVAQVARSMAVALGVNETLTETIALSHDLGHPPFGHAGEHQLDHWMKSRNAGSFNHNEQAFRIVTELEKRYQDFSGLNLSWETLEGMVKHDADAERFPAFAAPFEPQFRPGLEAQIAAIADGVAYNTHDLDDGLKAGILTPHLLQNLPIWQELTDKLQLDTTPLSELSRRRLIRELLGWIINDILQETEKRLQQNHIQSPQQIRDHPGVLVAFSPTMQQHMAELKAFLYQHLYYHPSKIQQTFRAEHFIDGLFSAYLKHPRLLPLHVQACVPLLGLERTICDYVAGMTDRFAMDEYSKLYSPREH</sequence>
<evidence type="ECO:0000256" key="2">
    <source>
        <dbReference type="HAMAP-Rule" id="MF_01212"/>
    </source>
</evidence>
<evidence type="ECO:0000259" key="3">
    <source>
        <dbReference type="PROSITE" id="PS51831"/>
    </source>
</evidence>
<proteinExistence type="inferred from homology"/>
<gene>
    <name evidence="4" type="ORF">GCM10008938_25740</name>
</gene>
<reference evidence="5" key="1">
    <citation type="journal article" date="2019" name="Int. J. Syst. Evol. Microbiol.">
        <title>The Global Catalogue of Microorganisms (GCM) 10K type strain sequencing project: providing services to taxonomists for standard genome sequencing and annotation.</title>
        <authorList>
            <consortium name="The Broad Institute Genomics Platform"/>
            <consortium name="The Broad Institute Genome Sequencing Center for Infectious Disease"/>
            <person name="Wu L."/>
            <person name="Ma J."/>
        </authorList>
    </citation>
    <scope>NUCLEOTIDE SEQUENCE [LARGE SCALE GENOMIC DNA]</scope>
    <source>
        <strain evidence="5">JCM 14370</strain>
    </source>
</reference>
<dbReference type="InterPro" id="IPR006674">
    <property type="entry name" value="HD_domain"/>
</dbReference>
<dbReference type="Pfam" id="PF01966">
    <property type="entry name" value="HD"/>
    <property type="match status" value="1"/>
</dbReference>
<dbReference type="NCBIfam" id="TIGR01353">
    <property type="entry name" value="dGTP_triPase"/>
    <property type="match status" value="1"/>
</dbReference>
<evidence type="ECO:0000256" key="1">
    <source>
        <dbReference type="ARBA" id="ARBA00022801"/>
    </source>
</evidence>
<comment type="caution">
    <text evidence="4">The sequence shown here is derived from an EMBL/GenBank/DDBJ whole genome shotgun (WGS) entry which is preliminary data.</text>
</comment>
<dbReference type="PANTHER" id="PTHR11373">
    <property type="entry name" value="DEOXYNUCLEOSIDE TRIPHOSPHATE TRIPHOSPHOHYDROLASE"/>
    <property type="match status" value="1"/>
</dbReference>
<feature type="domain" description="HD" evidence="3">
    <location>
        <begin position="76"/>
        <end position="207"/>
    </location>
</feature>
<keyword evidence="1 2" id="KW-0378">Hydrolase</keyword>
<keyword evidence="5" id="KW-1185">Reference proteome</keyword>
<dbReference type="HAMAP" id="MF_01212">
    <property type="entry name" value="dGTPase_type2"/>
    <property type="match status" value="1"/>
</dbReference>
<dbReference type="PROSITE" id="PS51831">
    <property type="entry name" value="HD"/>
    <property type="match status" value="1"/>
</dbReference>
<dbReference type="InterPro" id="IPR050135">
    <property type="entry name" value="dGTPase-like"/>
</dbReference>
<protein>
    <recommendedName>
        <fullName evidence="2">Deoxyguanosinetriphosphate triphosphohydrolase-like protein</fullName>
    </recommendedName>
</protein>
<dbReference type="InterPro" id="IPR003607">
    <property type="entry name" value="HD/PDEase_dom"/>
</dbReference>
<evidence type="ECO:0000313" key="4">
    <source>
        <dbReference type="EMBL" id="GGJ38457.1"/>
    </source>
</evidence>
<dbReference type="InterPro" id="IPR023023">
    <property type="entry name" value="dNTPase_2"/>
</dbReference>
<dbReference type="CDD" id="cd00077">
    <property type="entry name" value="HDc"/>
    <property type="match status" value="1"/>
</dbReference>
<organism evidence="4 5">
    <name type="scientific">Deinococcus roseus</name>
    <dbReference type="NCBI Taxonomy" id="392414"/>
    <lineage>
        <taxon>Bacteria</taxon>
        <taxon>Thermotogati</taxon>
        <taxon>Deinococcota</taxon>
        <taxon>Deinococci</taxon>
        <taxon>Deinococcales</taxon>
        <taxon>Deinococcaceae</taxon>
        <taxon>Deinococcus</taxon>
    </lineage>
</organism>
<dbReference type="Gene3D" id="1.10.3210.10">
    <property type="entry name" value="Hypothetical protein af1432"/>
    <property type="match status" value="1"/>
</dbReference>
<dbReference type="PANTHER" id="PTHR11373:SF43">
    <property type="entry name" value="DEOXYGUANOSINETRIPHOSPHATE TRIPHOSPHOHYDROLASE-LIKE PROTEIN"/>
    <property type="match status" value="1"/>
</dbReference>
<dbReference type="EMBL" id="BMOD01000008">
    <property type="protein sequence ID" value="GGJ38457.1"/>
    <property type="molecule type" value="Genomic_DNA"/>
</dbReference>
<dbReference type="Pfam" id="PF13286">
    <property type="entry name" value="HD_assoc"/>
    <property type="match status" value="1"/>
</dbReference>
<dbReference type="NCBIfam" id="NF002326">
    <property type="entry name" value="PRK01286.1-1"/>
    <property type="match status" value="1"/>
</dbReference>
<accession>A0ABQ2D0E2</accession>
<dbReference type="SMART" id="SM00471">
    <property type="entry name" value="HDc"/>
    <property type="match status" value="1"/>
</dbReference>
<comment type="similarity">
    <text evidence="2">Belongs to the dGTPase family. Type 2 subfamily.</text>
</comment>
<dbReference type="SUPFAM" id="SSF109604">
    <property type="entry name" value="HD-domain/PDEase-like"/>
    <property type="match status" value="1"/>
</dbReference>